<comment type="caution">
    <text evidence="2">The sequence shown here is derived from an EMBL/GenBank/DDBJ whole genome shotgun (WGS) entry which is preliminary data.</text>
</comment>
<feature type="domain" description="DUF5655" evidence="1">
    <location>
        <begin position="237"/>
        <end position="338"/>
    </location>
</feature>
<reference evidence="3" key="1">
    <citation type="journal article" date="2019" name="Int. J. Syst. Evol. Microbiol.">
        <title>The Global Catalogue of Microorganisms (GCM) 10K type strain sequencing project: providing services to taxonomists for standard genome sequencing and annotation.</title>
        <authorList>
            <consortium name="The Broad Institute Genomics Platform"/>
            <consortium name="The Broad Institute Genome Sequencing Center for Infectious Disease"/>
            <person name="Wu L."/>
            <person name="Ma J."/>
        </authorList>
    </citation>
    <scope>NUCLEOTIDE SEQUENCE [LARGE SCALE GENOMIC DNA]</scope>
    <source>
        <strain evidence="3">JCM 4816</strain>
    </source>
</reference>
<dbReference type="Gene3D" id="3.40.1350.10">
    <property type="match status" value="1"/>
</dbReference>
<sequence>MGRRVPRGDPEVASHTVFTLPKPLAETILPRLGVDDLRAEEGKVSGLKLFRTDTTNSGVTEVTPRLAEVEADVQGLVEAHMETLLGVRFLASEYGTGPVHGGRIDSLGLDENGSPVIVEYKRGVDAGVINQGLFYLAWLMDHRAEFEHLVRDRLGVTAASQVLWSGPRLICIAGDFTRYDVHAVREHRRSIDLVRYRLFGSDLLGLETVASVSGGMQVARRARRQAVARAAADAEGASMVELAGAVDEALLGLGDGVNRVERKQYRAYQRLRNFACLCPPQRSKLLVYLKVDPQDVDLVPGFTRDVSGLGHHGTGDLEVQLRTPKDVERAQDLFRASYAAA</sequence>
<evidence type="ECO:0000259" key="1">
    <source>
        <dbReference type="Pfam" id="PF18899"/>
    </source>
</evidence>
<name>A0ABP6U205_9ACTN</name>
<dbReference type="Proteomes" id="UP001501455">
    <property type="component" value="Unassembled WGS sequence"/>
</dbReference>
<keyword evidence="3" id="KW-1185">Reference proteome</keyword>
<dbReference type="InterPro" id="IPR043714">
    <property type="entry name" value="DUF5655"/>
</dbReference>
<evidence type="ECO:0000313" key="2">
    <source>
        <dbReference type="EMBL" id="GAA3500713.1"/>
    </source>
</evidence>
<accession>A0ABP6U205</accession>
<dbReference type="InterPro" id="IPR011856">
    <property type="entry name" value="tRNA_endonuc-like_dom_sf"/>
</dbReference>
<evidence type="ECO:0000313" key="3">
    <source>
        <dbReference type="Proteomes" id="UP001501455"/>
    </source>
</evidence>
<gene>
    <name evidence="2" type="ORF">GCM10019016_078200</name>
</gene>
<protein>
    <submittedName>
        <fullName evidence="2">DUF5655 domain-containing protein</fullName>
    </submittedName>
</protein>
<dbReference type="Pfam" id="PF18899">
    <property type="entry name" value="DUF5655"/>
    <property type="match status" value="1"/>
</dbReference>
<proteinExistence type="predicted"/>
<dbReference type="EMBL" id="BAAAXF010000057">
    <property type="protein sequence ID" value="GAA3500713.1"/>
    <property type="molecule type" value="Genomic_DNA"/>
</dbReference>
<organism evidence="2 3">
    <name type="scientific">Streptomyces prasinosporus</name>
    <dbReference type="NCBI Taxonomy" id="68256"/>
    <lineage>
        <taxon>Bacteria</taxon>
        <taxon>Bacillati</taxon>
        <taxon>Actinomycetota</taxon>
        <taxon>Actinomycetes</taxon>
        <taxon>Kitasatosporales</taxon>
        <taxon>Streptomycetaceae</taxon>
        <taxon>Streptomyces</taxon>
        <taxon>Streptomyces albogriseolus group</taxon>
    </lineage>
</organism>